<evidence type="ECO:0000256" key="1">
    <source>
        <dbReference type="ARBA" id="ARBA00022729"/>
    </source>
</evidence>
<protein>
    <submittedName>
        <fullName evidence="4">Outer membrane protein, putative</fullName>
    </submittedName>
</protein>
<evidence type="ECO:0000259" key="3">
    <source>
        <dbReference type="Pfam" id="PF13505"/>
    </source>
</evidence>
<dbReference type="Pfam" id="PF13505">
    <property type="entry name" value="OMP_b-brl"/>
    <property type="match status" value="1"/>
</dbReference>
<dbReference type="RefSeq" id="WP_012648841.1">
    <property type="nucleotide sequence ID" value="NC_011979.1"/>
</dbReference>
<dbReference type="STRING" id="316067.Geob_3777"/>
<dbReference type="InterPro" id="IPR027385">
    <property type="entry name" value="Beta-barrel_OMP"/>
</dbReference>
<dbReference type="Gene3D" id="2.40.160.20">
    <property type="match status" value="1"/>
</dbReference>
<name>B9M7K9_GEODF</name>
<reference evidence="4 5" key="1">
    <citation type="submission" date="2009-01" db="EMBL/GenBank/DDBJ databases">
        <title>Complete sequence of Geobacter sp. FRC-32.</title>
        <authorList>
            <consortium name="US DOE Joint Genome Institute"/>
            <person name="Lucas S."/>
            <person name="Copeland A."/>
            <person name="Lapidus A."/>
            <person name="Glavina del Rio T."/>
            <person name="Dalin E."/>
            <person name="Tice H."/>
            <person name="Bruce D."/>
            <person name="Goodwin L."/>
            <person name="Pitluck S."/>
            <person name="Saunders E."/>
            <person name="Brettin T."/>
            <person name="Detter J.C."/>
            <person name="Han C."/>
            <person name="Larimer F."/>
            <person name="Land M."/>
            <person name="Hauser L."/>
            <person name="Kyrpides N."/>
            <person name="Ovchinnikova G."/>
            <person name="Kostka J."/>
            <person name="Richardson P."/>
        </authorList>
    </citation>
    <scope>NUCLEOTIDE SEQUENCE [LARGE SCALE GENOMIC DNA]</scope>
    <source>
        <strain evidence="5">DSM 22248 / JCM 15807 / FRC-32</strain>
    </source>
</reference>
<dbReference type="InterPro" id="IPR011250">
    <property type="entry name" value="OMP/PagP_B-barrel"/>
</dbReference>
<gene>
    <name evidence="4" type="ordered locus">Geob_3777</name>
</gene>
<dbReference type="OrthoDB" id="5398213at2"/>
<evidence type="ECO:0000313" key="4">
    <source>
        <dbReference type="EMBL" id="ACM22115.1"/>
    </source>
</evidence>
<organism evidence="4 5">
    <name type="scientific">Geotalea daltonii (strain DSM 22248 / JCM 15807 / FRC-32)</name>
    <name type="common">Geobacter daltonii</name>
    <dbReference type="NCBI Taxonomy" id="316067"/>
    <lineage>
        <taxon>Bacteria</taxon>
        <taxon>Pseudomonadati</taxon>
        <taxon>Thermodesulfobacteriota</taxon>
        <taxon>Desulfuromonadia</taxon>
        <taxon>Geobacterales</taxon>
        <taxon>Geobacteraceae</taxon>
        <taxon>Geotalea</taxon>
    </lineage>
</organism>
<keyword evidence="5" id="KW-1185">Reference proteome</keyword>
<evidence type="ECO:0000256" key="2">
    <source>
        <dbReference type="SAM" id="SignalP"/>
    </source>
</evidence>
<proteinExistence type="predicted"/>
<dbReference type="EMBL" id="CP001390">
    <property type="protein sequence ID" value="ACM22115.1"/>
    <property type="molecule type" value="Genomic_DNA"/>
</dbReference>
<sequence>MKRTCRIFILAVACIALSMGVTAGSAFAGSIQNRLGVTGRLGFIIPTDSDLNDFKINSDAGFIGGGGIIYGLDKNIALEADITHTWFGSSLPSGRDTGEFSITNIAMGGQYRFPTAEKLSPYAGAGLDILVNDYEGGDVDTVLGGHISGGADYFITRNLAVNAELRAVLAPDADIEIRGTKAGNFSPGSISGTFGVRYFF</sequence>
<feature type="signal peptide" evidence="2">
    <location>
        <begin position="1"/>
        <end position="23"/>
    </location>
</feature>
<dbReference type="Proteomes" id="UP000007721">
    <property type="component" value="Chromosome"/>
</dbReference>
<dbReference type="HOGENOM" id="CLU_1370481_0_0_7"/>
<keyword evidence="1 2" id="KW-0732">Signal</keyword>
<dbReference type="eggNOG" id="COG3047">
    <property type="taxonomic scope" value="Bacteria"/>
</dbReference>
<dbReference type="AlphaFoldDB" id="B9M7K9"/>
<dbReference type="TCDB" id="1.B.39.2.2">
    <property type="family name" value="the bacterial porin, ompw (ompw) family"/>
</dbReference>
<dbReference type="SUPFAM" id="SSF56925">
    <property type="entry name" value="OMPA-like"/>
    <property type="match status" value="1"/>
</dbReference>
<evidence type="ECO:0000313" key="5">
    <source>
        <dbReference type="Proteomes" id="UP000007721"/>
    </source>
</evidence>
<feature type="domain" description="Outer membrane protein beta-barrel" evidence="3">
    <location>
        <begin position="15"/>
        <end position="170"/>
    </location>
</feature>
<accession>B9M7K9</accession>
<dbReference type="KEGG" id="geo:Geob_3777"/>
<feature type="chain" id="PRO_5002888849" evidence="2">
    <location>
        <begin position="24"/>
        <end position="200"/>
    </location>
</feature>